<protein>
    <recommendedName>
        <fullName evidence="2">Peptidase S1 domain-containing protein</fullName>
    </recommendedName>
</protein>
<dbReference type="GO" id="GO:0006508">
    <property type="term" value="P:proteolysis"/>
    <property type="evidence" value="ECO:0007669"/>
    <property type="project" value="InterPro"/>
</dbReference>
<evidence type="ECO:0000313" key="4">
    <source>
        <dbReference type="Proteomes" id="UP000269438"/>
    </source>
</evidence>
<organism evidence="3 4">
    <name type="scientific">Mycetocola lacteus</name>
    <dbReference type="NCBI Taxonomy" id="76637"/>
    <lineage>
        <taxon>Bacteria</taxon>
        <taxon>Bacillati</taxon>
        <taxon>Actinomycetota</taxon>
        <taxon>Actinomycetes</taxon>
        <taxon>Micrococcales</taxon>
        <taxon>Microbacteriaceae</taxon>
        <taxon>Mycetocola</taxon>
    </lineage>
</organism>
<dbReference type="InterPro" id="IPR043504">
    <property type="entry name" value="Peptidase_S1_PA_chymotrypsin"/>
</dbReference>
<reference evidence="3 4" key="1">
    <citation type="submission" date="2018-10" db="EMBL/GenBank/DDBJ databases">
        <authorList>
            <person name="Li J."/>
        </authorList>
    </citation>
    <scope>NUCLEOTIDE SEQUENCE [LARGE SCALE GENOMIC DNA]</scope>
    <source>
        <strain evidence="3 4">JCM 11654</strain>
    </source>
</reference>
<evidence type="ECO:0000259" key="2">
    <source>
        <dbReference type="Pfam" id="PF00089"/>
    </source>
</evidence>
<accession>A0A3L7AUP5</accession>
<dbReference type="Gene3D" id="2.40.10.10">
    <property type="entry name" value="Trypsin-like serine proteases"/>
    <property type="match status" value="2"/>
</dbReference>
<dbReference type="AlphaFoldDB" id="A0A3L7AUP5"/>
<keyword evidence="4" id="KW-1185">Reference proteome</keyword>
<dbReference type="Pfam" id="PF00089">
    <property type="entry name" value="Trypsin"/>
    <property type="match status" value="1"/>
</dbReference>
<feature type="chain" id="PRO_5018092772" description="Peptidase S1 domain-containing protein" evidence="1">
    <location>
        <begin position="30"/>
        <end position="312"/>
    </location>
</feature>
<dbReference type="Proteomes" id="UP000269438">
    <property type="component" value="Unassembled WGS sequence"/>
</dbReference>
<evidence type="ECO:0000313" key="3">
    <source>
        <dbReference type="EMBL" id="RLP83208.1"/>
    </source>
</evidence>
<comment type="caution">
    <text evidence="3">The sequence shown here is derived from an EMBL/GenBank/DDBJ whole genome shotgun (WGS) entry which is preliminary data.</text>
</comment>
<dbReference type="InterPro" id="IPR009003">
    <property type="entry name" value="Peptidase_S1_PA"/>
</dbReference>
<gene>
    <name evidence="3" type="ORF">D9V34_08230</name>
</gene>
<name>A0A3L7AUP5_9MICO</name>
<keyword evidence="1" id="KW-0732">Signal</keyword>
<sequence>MMGFRGWHVTTAVSAVLLMGLGTFAPASATQLERSPGEIREFWTPERMREAAGSDPLIPGGTEKRDARIPLGTEDELGAPWTGGGDIASTAGRLFFNVYDEEGNAQVSSCSANVVESENKSVIMSANHCAHGQDYLFVPGYHDGEMPYGGWTVNEIFAPERFTPSTDFAAFRLDKLEDLPIQDVVGAQAVSFDGIRPDRMNVFGYPRERTNEPENPYGGERLNYSESDTRDNAQWGMIGVASDMAHGVSGGPFLADFDPATGKGTQVAVVSGSTCAEYSEEGECTVMEETVYGAPFNEVARALYEQAAGIAA</sequence>
<evidence type="ECO:0000256" key="1">
    <source>
        <dbReference type="SAM" id="SignalP"/>
    </source>
</evidence>
<feature type="signal peptide" evidence="1">
    <location>
        <begin position="1"/>
        <end position="29"/>
    </location>
</feature>
<dbReference type="InterPro" id="IPR001254">
    <property type="entry name" value="Trypsin_dom"/>
</dbReference>
<dbReference type="GO" id="GO:0004252">
    <property type="term" value="F:serine-type endopeptidase activity"/>
    <property type="evidence" value="ECO:0007669"/>
    <property type="project" value="InterPro"/>
</dbReference>
<dbReference type="EMBL" id="RCUY01000005">
    <property type="protein sequence ID" value="RLP83208.1"/>
    <property type="molecule type" value="Genomic_DNA"/>
</dbReference>
<proteinExistence type="predicted"/>
<dbReference type="SUPFAM" id="SSF50494">
    <property type="entry name" value="Trypsin-like serine proteases"/>
    <property type="match status" value="1"/>
</dbReference>
<feature type="domain" description="Peptidase S1" evidence="2">
    <location>
        <begin position="110"/>
        <end position="277"/>
    </location>
</feature>
<dbReference type="OrthoDB" id="5121599at2"/>